<evidence type="ECO:0000256" key="6">
    <source>
        <dbReference type="SAM" id="SignalP"/>
    </source>
</evidence>
<feature type="region of interest" description="Disordered" evidence="5">
    <location>
        <begin position="75"/>
        <end position="137"/>
    </location>
</feature>
<dbReference type="Proteomes" id="UP000053902">
    <property type="component" value="Unassembled WGS sequence"/>
</dbReference>
<dbReference type="GO" id="GO:0051082">
    <property type="term" value="F:unfolded protein binding"/>
    <property type="evidence" value="ECO:0007669"/>
    <property type="project" value="TreeGrafter"/>
</dbReference>
<evidence type="ECO:0000256" key="2">
    <source>
        <dbReference type="ARBA" id="ARBA00008441"/>
    </source>
</evidence>
<evidence type="ECO:0000256" key="5">
    <source>
        <dbReference type="SAM" id="MobiDB-lite"/>
    </source>
</evidence>
<sequence length="137" mass="15971">MMRKTLIALAFAASIPAVALAMPGAGHGHHGGKHGSHMFEQLDLSKEQKRDMRKLMGEQMKNHHDITQRYLNKLPEAERKAMQDELKTSKQETHKKIRDLLKPEQQKQFDEMHTKMEAKRAERAEFQKWKAERDSKN</sequence>
<dbReference type="PANTHER" id="PTHR38102">
    <property type="entry name" value="PERIPLASMIC CHAPERONE SPY"/>
    <property type="match status" value="1"/>
</dbReference>
<evidence type="ECO:0000313" key="8">
    <source>
        <dbReference type="Proteomes" id="UP000053902"/>
    </source>
</evidence>
<feature type="chain" id="PRO_5001741066" evidence="6">
    <location>
        <begin position="22"/>
        <end position="137"/>
    </location>
</feature>
<dbReference type="EMBL" id="CCSF01000001">
    <property type="protein sequence ID" value="CDZ93113.1"/>
    <property type="molecule type" value="Genomic_DNA"/>
</dbReference>
<evidence type="ECO:0000313" key="7">
    <source>
        <dbReference type="EMBL" id="CDZ93113.1"/>
    </source>
</evidence>
<accession>A0A078LK75</accession>
<evidence type="ECO:0000256" key="3">
    <source>
        <dbReference type="ARBA" id="ARBA00022729"/>
    </source>
</evidence>
<organism evidence="7 8">
    <name type="scientific">Pseudomonas saudiphocaensis</name>
    <dbReference type="NCBI Taxonomy" id="1499686"/>
    <lineage>
        <taxon>Bacteria</taxon>
        <taxon>Pseudomonadati</taxon>
        <taxon>Pseudomonadota</taxon>
        <taxon>Gammaproteobacteria</taxon>
        <taxon>Pseudomonadales</taxon>
        <taxon>Pseudomonadaceae</taxon>
        <taxon>Pseudomonas</taxon>
    </lineage>
</organism>
<dbReference type="eggNOG" id="COG3678">
    <property type="taxonomic scope" value="Bacteria"/>
</dbReference>
<dbReference type="HOGENOM" id="CLU_149339_0_0_6"/>
<protein>
    <submittedName>
        <fullName evidence="7">Putative periplasmic inhibitor/zinc-resistance associated protein</fullName>
    </submittedName>
</protein>
<feature type="signal peptide" evidence="6">
    <location>
        <begin position="1"/>
        <end position="21"/>
    </location>
</feature>
<dbReference type="Pfam" id="PF07813">
    <property type="entry name" value="LTXXQ"/>
    <property type="match status" value="1"/>
</dbReference>
<gene>
    <name evidence="7" type="ORF">BN1079_00393</name>
</gene>
<dbReference type="PANTHER" id="PTHR38102:SF1">
    <property type="entry name" value="PERIPLASMIC CHAPERONE SPY"/>
    <property type="match status" value="1"/>
</dbReference>
<evidence type="ECO:0000256" key="1">
    <source>
        <dbReference type="ARBA" id="ARBA00004418"/>
    </source>
</evidence>
<name>A0A078LK75_9PSED</name>
<keyword evidence="3 6" id="KW-0732">Signal</keyword>
<keyword evidence="8" id="KW-1185">Reference proteome</keyword>
<dbReference type="InterPro" id="IPR012899">
    <property type="entry name" value="LTXXQ"/>
</dbReference>
<dbReference type="STRING" id="1499686.BN1079_00393"/>
<comment type="subcellular location">
    <subcellularLocation>
        <location evidence="1">Periplasm</location>
    </subcellularLocation>
</comment>
<comment type="similarity">
    <text evidence="2">Belongs to the CpxP/Spy family.</text>
</comment>
<dbReference type="InterPro" id="IPR052211">
    <property type="entry name" value="Cpx_auxiliary_protein"/>
</dbReference>
<keyword evidence="4" id="KW-0574">Periplasm</keyword>
<proteinExistence type="inferred from homology"/>
<reference evidence="7 8" key="1">
    <citation type="submission" date="2014-07" db="EMBL/GenBank/DDBJ databases">
        <authorList>
            <person name="Urmite Genomes Urmite Genomes"/>
        </authorList>
    </citation>
    <scope>NUCLEOTIDE SEQUENCE [LARGE SCALE GENOMIC DNA]</scope>
    <source>
        <strain evidence="7 8">20_BN</strain>
    </source>
</reference>
<dbReference type="AlphaFoldDB" id="A0A078LK75"/>
<evidence type="ECO:0000256" key="4">
    <source>
        <dbReference type="ARBA" id="ARBA00022764"/>
    </source>
</evidence>
<dbReference type="GO" id="GO:0030288">
    <property type="term" value="C:outer membrane-bounded periplasmic space"/>
    <property type="evidence" value="ECO:0007669"/>
    <property type="project" value="TreeGrafter"/>
</dbReference>